<keyword evidence="5" id="KW-0496">Mitochondrion</keyword>
<sequence length="302" mass="34089">MFCKKCFNRFMPISRLGSRNKRWHTNQARPMAQTTIDEEEHEKFRKLSHTWWNETGEFQALHALNALRVPWILNSLTEKQEQPSPIHTKPLMGLQILDAGSGGGILSEPLARLGANMIGVDMVEDNIRVAQTHLEEDPSISQHVKYIQATVEDLVETNEEAFDAVVASEVVEHVSNIDTFLTSCCKIIKPGGSIFLTTINKTALSYTAGVLAAEYLLRLVPIGTHDWEKFISPEDLQFILDKSGFSTTLIHGMMYNPLTRRWSWISNSSVNYGLHAVKLHSGTFKTSTPEMSEKKNSMDRET</sequence>
<dbReference type="OrthoDB" id="3265906at2759"/>
<accession>A0A8B8ATW4</accession>
<dbReference type="InterPro" id="IPR010233">
    <property type="entry name" value="UbiG_MeTrfase"/>
</dbReference>
<evidence type="ECO:0000256" key="1">
    <source>
        <dbReference type="ARBA" id="ARBA00022603"/>
    </source>
</evidence>
<evidence type="ECO:0000256" key="4">
    <source>
        <dbReference type="ARBA" id="ARBA00022691"/>
    </source>
</evidence>
<dbReference type="KEGG" id="cvn:111104439"/>
<name>A0A8B8ATW4_CRAVI</name>
<gene>
    <name evidence="9" type="primary">LOC111104443</name>
    <name evidence="8" type="synonym">LOC111104439</name>
</gene>
<comment type="similarity">
    <text evidence="5">Belongs to the class I-like SAM-binding methyltransferase superfamily. UbiG/COQ3 family.</text>
</comment>
<dbReference type="GeneID" id="111104443"/>
<comment type="catalytic activity">
    <reaction evidence="5">
        <text>a 3-demethylubiquinone + S-adenosyl-L-methionine = a ubiquinone + S-adenosyl-L-homocysteine</text>
        <dbReference type="Rhea" id="RHEA:81215"/>
        <dbReference type="Rhea" id="RHEA-COMP:9565"/>
        <dbReference type="Rhea" id="RHEA-COMP:19654"/>
        <dbReference type="ChEBI" id="CHEBI:16389"/>
        <dbReference type="ChEBI" id="CHEBI:57856"/>
        <dbReference type="ChEBI" id="CHEBI:59789"/>
        <dbReference type="ChEBI" id="CHEBI:231825"/>
    </reaction>
</comment>
<keyword evidence="2 5" id="KW-0808">Transferase</keyword>
<evidence type="ECO:0000313" key="7">
    <source>
        <dbReference type="Proteomes" id="UP000694844"/>
    </source>
</evidence>
<dbReference type="NCBIfam" id="TIGR01983">
    <property type="entry name" value="UbiG"/>
    <property type="match status" value="1"/>
</dbReference>
<dbReference type="EC" id="2.1.1.64" evidence="5"/>
<comment type="catalytic activity">
    <reaction evidence="5">
        <text>a 3-demethylubiquinol + S-adenosyl-L-methionine = a ubiquinol + S-adenosyl-L-homocysteine + H(+)</text>
        <dbReference type="Rhea" id="RHEA:44380"/>
        <dbReference type="Rhea" id="RHEA-COMP:9566"/>
        <dbReference type="Rhea" id="RHEA-COMP:10914"/>
        <dbReference type="ChEBI" id="CHEBI:15378"/>
        <dbReference type="ChEBI" id="CHEBI:17976"/>
        <dbReference type="ChEBI" id="CHEBI:57856"/>
        <dbReference type="ChEBI" id="CHEBI:59789"/>
        <dbReference type="ChEBI" id="CHEBI:84422"/>
        <dbReference type="EC" id="2.1.1.64"/>
    </reaction>
</comment>
<feature type="binding site" evidence="5">
    <location>
        <position position="168"/>
    </location>
    <ligand>
        <name>S-adenosyl-L-methionine</name>
        <dbReference type="ChEBI" id="CHEBI:59789"/>
    </ligand>
</feature>
<dbReference type="Proteomes" id="UP000694844">
    <property type="component" value="Chromosome 7"/>
</dbReference>
<dbReference type="EC" id="2.1.1.114" evidence="5"/>
<keyword evidence="7" id="KW-1185">Reference proteome</keyword>
<dbReference type="GO" id="GO:0010420">
    <property type="term" value="F:polyprenyldihydroxybenzoate methyltransferase activity"/>
    <property type="evidence" value="ECO:0007669"/>
    <property type="project" value="UniProtKB-UniRule"/>
</dbReference>
<dbReference type="GO" id="GO:0046872">
    <property type="term" value="F:metal ion binding"/>
    <property type="evidence" value="ECO:0007669"/>
    <property type="project" value="UniProtKB-KW"/>
</dbReference>
<organism evidence="7 9">
    <name type="scientific">Crassostrea virginica</name>
    <name type="common">Eastern oyster</name>
    <dbReference type="NCBI Taxonomy" id="6565"/>
    <lineage>
        <taxon>Eukaryota</taxon>
        <taxon>Metazoa</taxon>
        <taxon>Spiralia</taxon>
        <taxon>Lophotrochozoa</taxon>
        <taxon>Mollusca</taxon>
        <taxon>Bivalvia</taxon>
        <taxon>Autobranchia</taxon>
        <taxon>Pteriomorphia</taxon>
        <taxon>Ostreida</taxon>
        <taxon>Ostreoidea</taxon>
        <taxon>Ostreidae</taxon>
        <taxon>Crassostrea</taxon>
    </lineage>
</organism>
<protein>
    <recommendedName>
        <fullName evidence="5">Ubiquinone biosynthesis O-methyltransferase, mitochondrial</fullName>
    </recommendedName>
    <alternativeName>
        <fullName evidence="5">3-demethylubiquinol 3-O-methyltransferase</fullName>
        <ecNumber evidence="5">2.1.1.64</ecNumber>
    </alternativeName>
    <alternativeName>
        <fullName evidence="5">3-demethylubiquinone 3-O-methyltransferase</fullName>
        <ecNumber evidence="5">2.1.1.-</ecNumber>
    </alternativeName>
    <alternativeName>
        <fullName evidence="5">Polyprenyldihydroxybenzoate methyltransferase</fullName>
        <ecNumber evidence="5">2.1.1.114</ecNumber>
    </alternativeName>
</protein>
<evidence type="ECO:0000256" key="3">
    <source>
        <dbReference type="ARBA" id="ARBA00022688"/>
    </source>
</evidence>
<evidence type="ECO:0000313" key="8">
    <source>
        <dbReference type="RefSeq" id="XP_022294109.1"/>
    </source>
</evidence>
<dbReference type="RefSeq" id="XP_022294109.1">
    <property type="nucleotide sequence ID" value="XM_022438401.1"/>
</dbReference>
<comment type="pathway">
    <text evidence="5">Cofactor biosynthesis; ubiquinone biosynthesis.</text>
</comment>
<keyword evidence="5" id="KW-0472">Membrane</keyword>
<dbReference type="AlphaFoldDB" id="A0A8B8ATW4"/>
<dbReference type="Gene3D" id="3.40.50.150">
    <property type="entry name" value="Vaccinia Virus protein VP39"/>
    <property type="match status" value="1"/>
</dbReference>
<dbReference type="GO" id="GO:0031314">
    <property type="term" value="C:extrinsic component of mitochondrial inner membrane"/>
    <property type="evidence" value="ECO:0007669"/>
    <property type="project" value="UniProtKB-UniRule"/>
</dbReference>
<feature type="binding site" evidence="5">
    <location>
        <position position="121"/>
    </location>
    <ligand>
        <name>S-adenosyl-L-methionine</name>
        <dbReference type="ChEBI" id="CHEBI:59789"/>
    </ligand>
</feature>
<dbReference type="PANTHER" id="PTHR43464">
    <property type="entry name" value="METHYLTRANSFERASE"/>
    <property type="match status" value="1"/>
</dbReference>
<dbReference type="GO" id="GO:0061542">
    <property type="term" value="F:3-demethylubiquinol 3-O-methyltransferase activity"/>
    <property type="evidence" value="ECO:0007669"/>
    <property type="project" value="UniProtKB-UniRule"/>
</dbReference>
<dbReference type="InterPro" id="IPR029063">
    <property type="entry name" value="SAM-dependent_MTases_sf"/>
</dbReference>
<evidence type="ECO:0000256" key="5">
    <source>
        <dbReference type="HAMAP-Rule" id="MF_03190"/>
    </source>
</evidence>
<dbReference type="RefSeq" id="XP_022294113.1">
    <property type="nucleotide sequence ID" value="XM_022438405.1"/>
</dbReference>
<dbReference type="UniPathway" id="UPA00232"/>
<comment type="function">
    <text evidence="5">O-methyltransferase required for two non-consecutive steps during ubiquinone biosynthesis. Catalyzes the 2 O-methylation of 3,4-dihydroxy-5-(all-trans-polyprenyl)benzoic acid into 4-hydroxy-3-methoxy-5-(all-trans-polyprenyl)benzoic acid. Also catalyzes the last step of ubiquinone biosynthesis by mediating methylation of 3-demethylubiquinone into ubiquinone. Also able to mediate the methylation of 3-demethylubiquinol into ubiquinol.</text>
</comment>
<feature type="binding site" evidence="5">
    <location>
        <position position="68"/>
    </location>
    <ligand>
        <name>S-adenosyl-L-methionine</name>
        <dbReference type="ChEBI" id="CHEBI:59789"/>
    </ligand>
</feature>
<dbReference type="CDD" id="cd02440">
    <property type="entry name" value="AdoMet_MTases"/>
    <property type="match status" value="1"/>
</dbReference>
<evidence type="ECO:0000256" key="2">
    <source>
        <dbReference type="ARBA" id="ARBA00022679"/>
    </source>
</evidence>
<reference evidence="8 9" key="1">
    <citation type="submission" date="2025-04" db="UniProtKB">
        <authorList>
            <consortium name="RefSeq"/>
        </authorList>
    </citation>
    <scope>IDENTIFICATION</scope>
    <source>
        <tissue evidence="8 9">Whole sample</tissue>
    </source>
</reference>
<feature type="binding site" evidence="5">
    <location>
        <position position="173"/>
    </location>
    <ligand>
        <name>Mg(2+)</name>
        <dbReference type="ChEBI" id="CHEBI:18420"/>
    </ligand>
</feature>
<comment type="subunit">
    <text evidence="5">Component of a multi-subunit COQ enzyme complex.</text>
</comment>
<dbReference type="InterPro" id="IPR013216">
    <property type="entry name" value="Methyltransf_11"/>
</dbReference>
<comment type="subcellular location">
    <subcellularLocation>
        <location evidence="5">Mitochondrion inner membrane</location>
        <topology evidence="5">Peripheral membrane protein</topology>
        <orientation evidence="5">Matrix side</orientation>
    </subcellularLocation>
</comment>
<feature type="domain" description="Methyltransferase type 11" evidence="6">
    <location>
        <begin position="97"/>
        <end position="195"/>
    </location>
</feature>
<comment type="catalytic activity">
    <reaction evidence="5">
        <text>a 3,4-dihydroxy-5-(all-trans-polyprenyl)benzoate + S-adenosyl-L-methionine = a 4-hydroxy-3-methoxy-5-(all-trans-polyprenyl)benzoate + S-adenosyl-L-homocysteine + H(+)</text>
        <dbReference type="Rhea" id="RHEA:44452"/>
        <dbReference type="Rhea" id="RHEA-COMP:10930"/>
        <dbReference type="Rhea" id="RHEA-COMP:10931"/>
        <dbReference type="ChEBI" id="CHEBI:15378"/>
        <dbReference type="ChEBI" id="CHEBI:57856"/>
        <dbReference type="ChEBI" id="CHEBI:59789"/>
        <dbReference type="ChEBI" id="CHEBI:64694"/>
        <dbReference type="ChEBI" id="CHEBI:84443"/>
        <dbReference type="EC" id="2.1.1.114"/>
    </reaction>
</comment>
<feature type="binding site" evidence="5">
    <location>
        <position position="172"/>
    </location>
    <ligand>
        <name>Mg(2+)</name>
        <dbReference type="ChEBI" id="CHEBI:18420"/>
    </ligand>
</feature>
<dbReference type="GO" id="GO:0032259">
    <property type="term" value="P:methylation"/>
    <property type="evidence" value="ECO:0007669"/>
    <property type="project" value="UniProtKB-KW"/>
</dbReference>
<evidence type="ECO:0000259" key="6">
    <source>
        <dbReference type="Pfam" id="PF08241"/>
    </source>
</evidence>
<keyword evidence="3 5" id="KW-0831">Ubiquinone biosynthesis</keyword>
<comment type="cofactor">
    <cofactor evidence="5">
        <name>Mg(2+)</name>
        <dbReference type="ChEBI" id="CHEBI:18420"/>
    </cofactor>
</comment>
<keyword evidence="1 5" id="KW-0489">Methyltransferase</keyword>
<evidence type="ECO:0000313" key="9">
    <source>
        <dbReference type="RefSeq" id="XP_022294113.1"/>
    </source>
</evidence>
<dbReference type="SUPFAM" id="SSF53335">
    <property type="entry name" value="S-adenosyl-L-methionine-dependent methyltransferases"/>
    <property type="match status" value="1"/>
</dbReference>
<keyword evidence="5" id="KW-0460">Magnesium</keyword>
<dbReference type="HAMAP" id="MF_00472">
    <property type="entry name" value="UbiG"/>
    <property type="match status" value="1"/>
</dbReference>
<keyword evidence="5" id="KW-0999">Mitochondrion inner membrane</keyword>
<dbReference type="Pfam" id="PF08241">
    <property type="entry name" value="Methyltransf_11"/>
    <property type="match status" value="1"/>
</dbReference>
<keyword evidence="4 5" id="KW-0949">S-adenosyl-L-methionine</keyword>
<feature type="binding site" evidence="5">
    <location>
        <position position="100"/>
    </location>
    <ligand>
        <name>S-adenosyl-L-methionine</name>
        <dbReference type="ChEBI" id="CHEBI:59789"/>
    </ligand>
</feature>
<dbReference type="EC" id="2.1.1.-" evidence="5"/>
<feature type="binding site" evidence="5">
    <location>
        <position position="169"/>
    </location>
    <ligand>
        <name>Mg(2+)</name>
        <dbReference type="ChEBI" id="CHEBI:18420"/>
    </ligand>
</feature>
<keyword evidence="5" id="KW-0479">Metal-binding</keyword>
<dbReference type="PANTHER" id="PTHR43464:SF19">
    <property type="entry name" value="UBIQUINONE BIOSYNTHESIS O-METHYLTRANSFERASE, MITOCHONDRIAL"/>
    <property type="match status" value="1"/>
</dbReference>
<dbReference type="KEGG" id="cvn:111104443"/>
<proteinExistence type="inferred from homology"/>